<dbReference type="RefSeq" id="WP_330646939.1">
    <property type="nucleotide sequence ID" value="NZ_CP135444.1"/>
</dbReference>
<dbReference type="EMBL" id="CP135444">
    <property type="protein sequence ID" value="WRY35190.1"/>
    <property type="molecule type" value="Genomic_DNA"/>
</dbReference>
<name>A0ABZ1E4X6_9RHOB</name>
<dbReference type="Proteomes" id="UP001623290">
    <property type="component" value="Plasmid unnamed1"/>
</dbReference>
<keyword evidence="2" id="KW-0614">Plasmid</keyword>
<evidence type="ECO:0000313" key="3">
    <source>
        <dbReference type="Proteomes" id="UP001623290"/>
    </source>
</evidence>
<keyword evidence="1" id="KW-0472">Membrane</keyword>
<keyword evidence="3" id="KW-1185">Reference proteome</keyword>
<sequence>MKLQIRLLKIWVVLNAVLAGADCIFCVYVLGLACGFASVSGHCQHIGVASLFVGSREDFLFLGLPLLVLCGLLILSGTTLYILCRKAPQKTLKAERPSLPCGR</sequence>
<evidence type="ECO:0000313" key="2">
    <source>
        <dbReference type="EMBL" id="WRY35190.1"/>
    </source>
</evidence>
<keyword evidence="1" id="KW-0812">Transmembrane</keyword>
<feature type="transmembrane region" description="Helical" evidence="1">
    <location>
        <begin position="59"/>
        <end position="83"/>
    </location>
</feature>
<evidence type="ECO:0000256" key="1">
    <source>
        <dbReference type="SAM" id="Phobius"/>
    </source>
</evidence>
<protein>
    <submittedName>
        <fullName evidence="2">Uncharacterized protein</fullName>
    </submittedName>
</protein>
<reference evidence="2 3" key="1">
    <citation type="submission" date="2023-09" db="EMBL/GenBank/DDBJ databases">
        <title>Thioclava shenzhenensis sp. nov., a multidrug resistant bacteria-antagonizing species isolated from coastal seawater.</title>
        <authorList>
            <person name="Long M."/>
        </authorList>
    </citation>
    <scope>NUCLEOTIDE SEQUENCE [LARGE SCALE GENOMIC DNA]</scope>
    <source>
        <strain evidence="2 3">FTW29</strain>
        <plasmid evidence="2 3">unnamed1</plasmid>
    </source>
</reference>
<gene>
    <name evidence="2" type="ORF">RPE78_15230</name>
</gene>
<feature type="transmembrane region" description="Helical" evidence="1">
    <location>
        <begin position="12"/>
        <end position="39"/>
    </location>
</feature>
<proteinExistence type="predicted"/>
<accession>A0ABZ1E4X6</accession>
<keyword evidence="1" id="KW-1133">Transmembrane helix</keyword>
<dbReference type="PROSITE" id="PS51257">
    <property type="entry name" value="PROKAR_LIPOPROTEIN"/>
    <property type="match status" value="1"/>
</dbReference>
<organism evidence="2 3">
    <name type="scientific">Thioclava litoralis</name>
    <dbReference type="NCBI Taxonomy" id="3076557"/>
    <lineage>
        <taxon>Bacteria</taxon>
        <taxon>Pseudomonadati</taxon>
        <taxon>Pseudomonadota</taxon>
        <taxon>Alphaproteobacteria</taxon>
        <taxon>Rhodobacterales</taxon>
        <taxon>Paracoccaceae</taxon>
        <taxon>Thioclava</taxon>
    </lineage>
</organism>
<geneLocation type="plasmid" evidence="2 3">
    <name>unnamed1</name>
</geneLocation>